<sequence length="69" mass="7487">MLVPDQRHRPARIRSLDLDLARGSSLGPSCLAPRPPTERNAVPLRLFAPSVDVEAHCDLPCGVYDPAQA</sequence>
<feature type="non-terminal residue" evidence="1">
    <location>
        <position position="69"/>
    </location>
</feature>
<reference evidence="1 2" key="1">
    <citation type="submission" date="2023-08" db="EMBL/GenBank/DDBJ databases">
        <title>Nocardioides seae sp. nov., a bacterium isolated from a soil.</title>
        <authorList>
            <person name="Wang X."/>
        </authorList>
    </citation>
    <scope>NUCLEOTIDE SEQUENCE [LARGE SCALE GENOMIC DNA]</scope>
    <source>
        <strain evidence="1 2">YZH12</strain>
    </source>
</reference>
<dbReference type="InterPro" id="IPR036502">
    <property type="entry name" value="NiSOD_sf"/>
</dbReference>
<keyword evidence="2" id="KW-1185">Reference proteome</keyword>
<evidence type="ECO:0000313" key="1">
    <source>
        <dbReference type="EMBL" id="MDT9595071.1"/>
    </source>
</evidence>
<name>A0ABU3Q1P8_9ACTN</name>
<protein>
    <submittedName>
        <fullName evidence="1">Superoxide dismutase [Ni]</fullName>
    </submittedName>
</protein>
<accession>A0ABU3Q1P8</accession>
<evidence type="ECO:0000313" key="2">
    <source>
        <dbReference type="Proteomes" id="UP001268542"/>
    </source>
</evidence>
<gene>
    <name evidence="1" type="ORF">RDV89_18430</name>
</gene>
<organism evidence="1 2">
    <name type="scientific">Nocardioides imazamoxiresistens</name>
    <dbReference type="NCBI Taxonomy" id="3231893"/>
    <lineage>
        <taxon>Bacteria</taxon>
        <taxon>Bacillati</taxon>
        <taxon>Actinomycetota</taxon>
        <taxon>Actinomycetes</taxon>
        <taxon>Propionibacteriales</taxon>
        <taxon>Nocardioidaceae</taxon>
        <taxon>Nocardioides</taxon>
    </lineage>
</organism>
<dbReference type="SUPFAM" id="SSF109770">
    <property type="entry name" value="Nickel-containing superoxide dismutase, NiSOD"/>
    <property type="match status" value="1"/>
</dbReference>
<comment type="caution">
    <text evidence="1">The sequence shown here is derived from an EMBL/GenBank/DDBJ whole genome shotgun (WGS) entry which is preliminary data.</text>
</comment>
<dbReference type="EMBL" id="JAVYII010000009">
    <property type="protein sequence ID" value="MDT9595071.1"/>
    <property type="molecule type" value="Genomic_DNA"/>
</dbReference>
<dbReference type="RefSeq" id="WP_315735462.1">
    <property type="nucleotide sequence ID" value="NZ_JAVYII010000009.1"/>
</dbReference>
<dbReference type="InterPro" id="IPR014123">
    <property type="entry name" value="Superoxide_dismutase_Ni-type"/>
</dbReference>
<dbReference type="Proteomes" id="UP001268542">
    <property type="component" value="Unassembled WGS sequence"/>
</dbReference>
<proteinExistence type="predicted"/>
<dbReference type="Pfam" id="PF09055">
    <property type="entry name" value="Sod_Ni"/>
    <property type="match status" value="1"/>
</dbReference>